<evidence type="ECO:0000256" key="6">
    <source>
        <dbReference type="ARBA" id="ARBA00022840"/>
    </source>
</evidence>
<name>A0ABN9XGC7_9DINO</name>
<dbReference type="PROSITE" id="PS00889">
    <property type="entry name" value="CNMP_BINDING_2"/>
    <property type="match status" value="1"/>
</dbReference>
<dbReference type="PROSITE" id="PS00108">
    <property type="entry name" value="PROTEIN_KINASE_ST"/>
    <property type="match status" value="1"/>
</dbReference>
<accession>A0ABN9XGC7</accession>
<keyword evidence="7" id="KW-0142">cGMP-binding</keyword>
<evidence type="ECO:0000256" key="5">
    <source>
        <dbReference type="ARBA" id="ARBA00022777"/>
    </source>
</evidence>
<dbReference type="PROSITE" id="PS50042">
    <property type="entry name" value="CNMP_BINDING_3"/>
    <property type="match status" value="3"/>
</dbReference>
<reference evidence="12" key="1">
    <citation type="submission" date="2023-10" db="EMBL/GenBank/DDBJ databases">
        <authorList>
            <person name="Chen Y."/>
            <person name="Shah S."/>
            <person name="Dougan E. K."/>
            <person name="Thang M."/>
            <person name="Chan C."/>
        </authorList>
    </citation>
    <scope>NUCLEOTIDE SEQUENCE [LARGE SCALE GENOMIC DNA]</scope>
</reference>
<evidence type="ECO:0000313" key="13">
    <source>
        <dbReference type="Proteomes" id="UP001189429"/>
    </source>
</evidence>
<dbReference type="InterPro" id="IPR018488">
    <property type="entry name" value="cNMP-bd_CS"/>
</dbReference>
<dbReference type="SUPFAM" id="SSF51206">
    <property type="entry name" value="cAMP-binding domain-like"/>
    <property type="match status" value="4"/>
</dbReference>
<dbReference type="InterPro" id="IPR000719">
    <property type="entry name" value="Prot_kinase_dom"/>
</dbReference>
<evidence type="ECO:0000256" key="7">
    <source>
        <dbReference type="ARBA" id="ARBA00022992"/>
    </source>
</evidence>
<gene>
    <name evidence="12" type="ORF">PCOR1329_LOCUS76461</name>
</gene>
<dbReference type="CDD" id="cd00038">
    <property type="entry name" value="CAP_ED"/>
    <property type="match status" value="3"/>
</dbReference>
<dbReference type="InterPro" id="IPR017441">
    <property type="entry name" value="Protein_kinase_ATP_BS"/>
</dbReference>
<dbReference type="InterPro" id="IPR014710">
    <property type="entry name" value="RmlC-like_jellyroll"/>
</dbReference>
<dbReference type="PRINTS" id="PR00103">
    <property type="entry name" value="CAMPKINASE"/>
</dbReference>
<dbReference type="PANTHER" id="PTHR24353:SF143">
    <property type="entry name" value="PROTEIN KINASE DOMAIN-CONTAINING PROTEIN"/>
    <property type="match status" value="1"/>
</dbReference>
<keyword evidence="4 8" id="KW-0547">Nucleotide-binding</keyword>
<evidence type="ECO:0000256" key="9">
    <source>
        <dbReference type="SAM" id="MobiDB-lite"/>
    </source>
</evidence>
<evidence type="ECO:0008006" key="14">
    <source>
        <dbReference type="Google" id="ProtNLM"/>
    </source>
</evidence>
<dbReference type="SMART" id="SM00100">
    <property type="entry name" value="cNMP"/>
    <property type="match status" value="3"/>
</dbReference>
<feature type="region of interest" description="Disordered" evidence="9">
    <location>
        <begin position="144"/>
        <end position="181"/>
    </location>
</feature>
<dbReference type="InterPro" id="IPR000595">
    <property type="entry name" value="cNMP-bd_dom"/>
</dbReference>
<feature type="domain" description="Cyclic nucleotide-binding" evidence="11">
    <location>
        <begin position="631"/>
        <end position="726"/>
    </location>
</feature>
<feature type="domain" description="Cyclic nucleotide-binding" evidence="11">
    <location>
        <begin position="318"/>
        <end position="426"/>
    </location>
</feature>
<evidence type="ECO:0000256" key="2">
    <source>
        <dbReference type="ARBA" id="ARBA00022535"/>
    </source>
</evidence>
<dbReference type="EMBL" id="CAUYUJ010020503">
    <property type="protein sequence ID" value="CAK0898742.1"/>
    <property type="molecule type" value="Genomic_DNA"/>
</dbReference>
<evidence type="ECO:0000256" key="4">
    <source>
        <dbReference type="ARBA" id="ARBA00022741"/>
    </source>
</evidence>
<organism evidence="12 13">
    <name type="scientific">Prorocentrum cordatum</name>
    <dbReference type="NCBI Taxonomy" id="2364126"/>
    <lineage>
        <taxon>Eukaryota</taxon>
        <taxon>Sar</taxon>
        <taxon>Alveolata</taxon>
        <taxon>Dinophyceae</taxon>
        <taxon>Prorocentrales</taxon>
        <taxon>Prorocentraceae</taxon>
        <taxon>Prorocentrum</taxon>
    </lineage>
</organism>
<evidence type="ECO:0000256" key="8">
    <source>
        <dbReference type="PROSITE-ProRule" id="PRU10141"/>
    </source>
</evidence>
<dbReference type="SMART" id="SM00220">
    <property type="entry name" value="S_TKc"/>
    <property type="match status" value="1"/>
</dbReference>
<keyword evidence="1" id="KW-0723">Serine/threonine-protein kinase</keyword>
<proteinExistence type="predicted"/>
<feature type="region of interest" description="Disordered" evidence="9">
    <location>
        <begin position="52"/>
        <end position="88"/>
    </location>
</feature>
<dbReference type="Gene3D" id="2.60.120.10">
    <property type="entry name" value="Jelly Rolls"/>
    <property type="match status" value="4"/>
</dbReference>
<feature type="domain" description="Protein kinase" evidence="10">
    <location>
        <begin position="753"/>
        <end position="1010"/>
    </location>
</feature>
<dbReference type="Pfam" id="PF00069">
    <property type="entry name" value="Pkinase"/>
    <property type="match status" value="1"/>
</dbReference>
<dbReference type="Gene3D" id="3.30.200.20">
    <property type="entry name" value="Phosphorylase Kinase, domain 1"/>
    <property type="match status" value="1"/>
</dbReference>
<evidence type="ECO:0000313" key="12">
    <source>
        <dbReference type="EMBL" id="CAK0898742.1"/>
    </source>
</evidence>
<feature type="compositionally biased region" description="Basic residues" evidence="9">
    <location>
        <begin position="144"/>
        <end position="155"/>
    </location>
</feature>
<evidence type="ECO:0000259" key="10">
    <source>
        <dbReference type="PROSITE" id="PS50011"/>
    </source>
</evidence>
<sequence>MGCAITQLSIFPQSKAERELLREAEEFRQRLIREVKARRQLQDDLESARGFSAVRTVGSSTEAPETADSFLSGSLRKGSSGSGSDLSCRRRLDVGPATSGVLAESAGLVVAVPGKVGCEDDQVVVASGDQRMLLRTRRIHRRRGGAKRSYARRHLTNLENDEELEDPSQTAVGAAAGQPPGLPDEERDLVAKVLQKHFLFANLQSAELSVLVDQMLRLEKAMGDIICIKGEKGDACYVILSGVCTVRRDAEELCQLSAGQTFGELAMLYDVPRAATIECASPRVLLTMIRGPSFRRCLARFKERTKNETLGFLNGHSVFSKLMPQEKRVFADALSPQAFEAGSALIDETVSSSADWMFLLQEGTVEITDQYRNRTVLGEGATISGQRLPYGHKALRARAVSPVRALAISGALIGRLFGSISEVLRRSTLRAFLDSVAVLRDLTDRQQMAVAALFQDHQFARGEVIVTAQADPQLVLVLEGEVAVLRDGCLRSAVAEAPIPGEAPPGAAGSRAEPAALALRRHSGQPGATSLPFSSVVCGCDPPAVEPPPPGVPKGASVVQTLHRGDVFGESTFREDCVMAHSLVAKTDAVVSRAGHDEVCQALRGYADKTQPLRSVAQRNRLKEQLWGVFPFSALYEEMLDFVIEEFGTEEFQPNAVIANRGEATGKFCMVVEGEALRRGGGQAVEPLGRWSSFGTRQLLLDEPCAEEVSAAAVGCVVRCVQRRRFAEACGAFFAELTAKMRHRELHISLDNVVTCGVLGEGQFGLVTRVLVRGVFGVEFALKRVSKRSVLELEMQQPIQLEREILSECCHPLIVRLITTFQDEHSVYFLMESLTGGDLFTAIRDIGRINEEQALFFIASVVLAIEYLHSRGIMYRDLKPENVMLQANGYLKLVDMGCCSRKARSYTFVGTPEYLAPEVILGAGYGKAADWWSVGVVAYEIICGPLPFGEGCTDPLEVFREVLEKPLAVPRGTAPEADDLLCGLLERPPEQRLGSSALQCQNEVRGHHFFEHLQWDAILGHTAVPPYVPPRKVSFSKERASLPNLPGEPCNSASEPLNSSLRSAVQRSGSDGRLDFGCYEAPADEGHFAGFVHEGSRLGERGPIVHIKQMNNCPGPRASRPRRGPVVLRVLLRASHSPCGTSRSCGGSAALLLLAGARPHSYTKRGRTPPTPSGPDLNPLIGADQPSSGLVLRPSRPARPVEGSARVSLIAVCSALPCSVRPLRRFATFPATLILTHVAHLADTRPEMFHSFGRYHAPPLTF</sequence>
<evidence type="ECO:0000259" key="11">
    <source>
        <dbReference type="PROSITE" id="PS50042"/>
    </source>
</evidence>
<keyword evidence="13" id="KW-1185">Reference proteome</keyword>
<dbReference type="Pfam" id="PF00027">
    <property type="entry name" value="cNMP_binding"/>
    <property type="match status" value="1"/>
</dbReference>
<dbReference type="SUPFAM" id="SSF56112">
    <property type="entry name" value="Protein kinase-like (PK-like)"/>
    <property type="match status" value="1"/>
</dbReference>
<comment type="caution">
    <text evidence="12">The sequence shown here is derived from an EMBL/GenBank/DDBJ whole genome shotgun (WGS) entry which is preliminary data.</text>
</comment>
<keyword evidence="6 8" id="KW-0067">ATP-binding</keyword>
<evidence type="ECO:0000256" key="3">
    <source>
        <dbReference type="ARBA" id="ARBA00022679"/>
    </source>
</evidence>
<dbReference type="InterPro" id="IPR008271">
    <property type="entry name" value="Ser/Thr_kinase_AS"/>
</dbReference>
<keyword evidence="2" id="KW-0140">cGMP</keyword>
<dbReference type="InterPro" id="IPR011009">
    <property type="entry name" value="Kinase-like_dom_sf"/>
</dbReference>
<keyword evidence="3" id="KW-0808">Transferase</keyword>
<feature type="domain" description="Cyclic nucleotide-binding" evidence="11">
    <location>
        <begin position="199"/>
        <end position="315"/>
    </location>
</feature>
<evidence type="ECO:0000256" key="1">
    <source>
        <dbReference type="ARBA" id="ARBA00022527"/>
    </source>
</evidence>
<dbReference type="PROSITE" id="PS00107">
    <property type="entry name" value="PROTEIN_KINASE_ATP"/>
    <property type="match status" value="1"/>
</dbReference>
<dbReference type="PROSITE" id="PS50011">
    <property type="entry name" value="PROTEIN_KINASE_DOM"/>
    <property type="match status" value="1"/>
</dbReference>
<dbReference type="Gene3D" id="1.10.510.10">
    <property type="entry name" value="Transferase(Phosphotransferase) domain 1"/>
    <property type="match status" value="1"/>
</dbReference>
<keyword evidence="5" id="KW-0418">Kinase</keyword>
<dbReference type="Proteomes" id="UP001189429">
    <property type="component" value="Unassembled WGS sequence"/>
</dbReference>
<dbReference type="InterPro" id="IPR018490">
    <property type="entry name" value="cNMP-bd_dom_sf"/>
</dbReference>
<feature type="compositionally biased region" description="Low complexity" evidence="9">
    <location>
        <begin position="69"/>
        <end position="86"/>
    </location>
</feature>
<dbReference type="PANTHER" id="PTHR24353">
    <property type="entry name" value="CYCLIC NUCLEOTIDE-DEPENDENT PROTEIN KINASE"/>
    <property type="match status" value="1"/>
</dbReference>
<feature type="binding site" evidence="8">
    <location>
        <position position="783"/>
    </location>
    <ligand>
        <name>ATP</name>
        <dbReference type="ChEBI" id="CHEBI:30616"/>
    </ligand>
</feature>
<protein>
    <recommendedName>
        <fullName evidence="14">cGMP-dependent protein kinase</fullName>
    </recommendedName>
</protein>